<sequence>MFQASEGRFDQVLPRAQGRPPSPTVSSGPTSFKRARGQPSAPPHTAASLGPGRGHTQPTSRVPSHSGLFCWGWGVVAGPHRSLSLPTHLIHIAAYSQEPARPPPPHCAWRGHRLPEPPYPCPVMLSLRACDTS</sequence>
<keyword evidence="3" id="KW-1185">Reference proteome</keyword>
<dbReference type="Proteomes" id="UP000593571">
    <property type="component" value="Unassembled WGS sequence"/>
</dbReference>
<organism evidence="2 3">
    <name type="scientific">Rousettus aegyptiacus</name>
    <name type="common">Egyptian fruit bat</name>
    <name type="synonym">Pteropus aegyptiacus</name>
    <dbReference type="NCBI Taxonomy" id="9407"/>
    <lineage>
        <taxon>Eukaryota</taxon>
        <taxon>Metazoa</taxon>
        <taxon>Chordata</taxon>
        <taxon>Craniata</taxon>
        <taxon>Vertebrata</taxon>
        <taxon>Euteleostomi</taxon>
        <taxon>Mammalia</taxon>
        <taxon>Eutheria</taxon>
        <taxon>Laurasiatheria</taxon>
        <taxon>Chiroptera</taxon>
        <taxon>Yinpterochiroptera</taxon>
        <taxon>Pteropodoidea</taxon>
        <taxon>Pteropodidae</taxon>
        <taxon>Rousettinae</taxon>
        <taxon>Rousettus</taxon>
    </lineage>
</organism>
<name>A0A7J8H2S4_ROUAE</name>
<accession>A0A7J8H2S4</accession>
<feature type="region of interest" description="Disordered" evidence="1">
    <location>
        <begin position="1"/>
        <end position="63"/>
    </location>
</feature>
<dbReference type="AlphaFoldDB" id="A0A7J8H2S4"/>
<proteinExistence type="predicted"/>
<comment type="caution">
    <text evidence="2">The sequence shown here is derived from an EMBL/GenBank/DDBJ whole genome shotgun (WGS) entry which is preliminary data.</text>
</comment>
<gene>
    <name evidence="2" type="ORF">HJG63_011421</name>
</gene>
<dbReference type="EMBL" id="JACASE010000005">
    <property type="protein sequence ID" value="KAF6466129.1"/>
    <property type="molecule type" value="Genomic_DNA"/>
</dbReference>
<evidence type="ECO:0000256" key="1">
    <source>
        <dbReference type="SAM" id="MobiDB-lite"/>
    </source>
</evidence>
<protein>
    <submittedName>
        <fullName evidence="2">Uncharacterized protein</fullName>
    </submittedName>
</protein>
<evidence type="ECO:0000313" key="2">
    <source>
        <dbReference type="EMBL" id="KAF6466129.1"/>
    </source>
</evidence>
<evidence type="ECO:0000313" key="3">
    <source>
        <dbReference type="Proteomes" id="UP000593571"/>
    </source>
</evidence>
<reference evidence="2 3" key="1">
    <citation type="journal article" date="2020" name="Nature">
        <title>Six reference-quality genomes reveal evolution of bat adaptations.</title>
        <authorList>
            <person name="Jebb D."/>
            <person name="Huang Z."/>
            <person name="Pippel M."/>
            <person name="Hughes G.M."/>
            <person name="Lavrichenko K."/>
            <person name="Devanna P."/>
            <person name="Winkler S."/>
            <person name="Jermiin L.S."/>
            <person name="Skirmuntt E.C."/>
            <person name="Katzourakis A."/>
            <person name="Burkitt-Gray L."/>
            <person name="Ray D.A."/>
            <person name="Sullivan K.A.M."/>
            <person name="Roscito J.G."/>
            <person name="Kirilenko B.M."/>
            <person name="Davalos L.M."/>
            <person name="Corthals A.P."/>
            <person name="Power M.L."/>
            <person name="Jones G."/>
            <person name="Ransome R.D."/>
            <person name="Dechmann D.K.N."/>
            <person name="Locatelli A.G."/>
            <person name="Puechmaille S.J."/>
            <person name="Fedrigo O."/>
            <person name="Jarvis E.D."/>
            <person name="Hiller M."/>
            <person name="Vernes S.C."/>
            <person name="Myers E.W."/>
            <person name="Teeling E.C."/>
        </authorList>
    </citation>
    <scope>NUCLEOTIDE SEQUENCE [LARGE SCALE GENOMIC DNA]</scope>
    <source>
        <strain evidence="2">MRouAeg1</strain>
        <tissue evidence="2">Muscle</tissue>
    </source>
</reference>